<dbReference type="InterPro" id="IPR050477">
    <property type="entry name" value="GrpII_AminoAcid_Decarb"/>
</dbReference>
<dbReference type="Gene3D" id="3.40.640.10">
    <property type="entry name" value="Type I PLP-dependent aspartate aminotransferase-like (Major domain)"/>
    <property type="match status" value="1"/>
</dbReference>
<reference evidence="18 19" key="1">
    <citation type="journal article" date="2015" name="Front. Microbiol.">
        <title>Genome sequence of the plant growth promoting endophytic yeast Rhodotorula graminis WP1.</title>
        <authorList>
            <person name="Firrincieli A."/>
            <person name="Otillar R."/>
            <person name="Salamov A."/>
            <person name="Schmutz J."/>
            <person name="Khan Z."/>
            <person name="Redman R.S."/>
            <person name="Fleck N.D."/>
            <person name="Lindquist E."/>
            <person name="Grigoriev I.V."/>
            <person name="Doty S.L."/>
        </authorList>
    </citation>
    <scope>NUCLEOTIDE SEQUENCE [LARGE SCALE GENOMIC DNA]</scope>
    <source>
        <strain evidence="18 19">WP1</strain>
    </source>
</reference>
<dbReference type="RefSeq" id="XP_018267776.1">
    <property type="nucleotide sequence ID" value="XM_018418305.1"/>
</dbReference>
<evidence type="ECO:0000256" key="6">
    <source>
        <dbReference type="ARBA" id="ARBA00022824"/>
    </source>
</evidence>
<dbReference type="SUPFAM" id="SSF53383">
    <property type="entry name" value="PLP-dependent transferases"/>
    <property type="match status" value="1"/>
</dbReference>
<comment type="cofactor">
    <cofactor evidence="1 16 17">
        <name>pyridoxal 5'-phosphate</name>
        <dbReference type="ChEBI" id="CHEBI:597326"/>
    </cofactor>
</comment>
<keyword evidence="12 17" id="KW-0456">Lyase</keyword>
<dbReference type="Pfam" id="PF00282">
    <property type="entry name" value="Pyridoxal_deC"/>
    <property type="match status" value="1"/>
</dbReference>
<dbReference type="EMBL" id="KQ474091">
    <property type="protein sequence ID" value="KPV71727.1"/>
    <property type="molecule type" value="Genomic_DNA"/>
</dbReference>
<dbReference type="OrthoDB" id="10254570at2759"/>
<dbReference type="GO" id="GO:0005789">
    <property type="term" value="C:endoplasmic reticulum membrane"/>
    <property type="evidence" value="ECO:0007669"/>
    <property type="project" value="UniProtKB-SubCell"/>
</dbReference>
<dbReference type="Proteomes" id="UP000053890">
    <property type="component" value="Unassembled WGS sequence"/>
</dbReference>
<dbReference type="AlphaFoldDB" id="A0A0P9EEC3"/>
<gene>
    <name evidence="18" type="ORF">RHOBADRAFT_56350</name>
</gene>
<dbReference type="GO" id="GO:0008117">
    <property type="term" value="F:sphinganine-1-phosphate aldolase activity"/>
    <property type="evidence" value="ECO:0007669"/>
    <property type="project" value="UniProtKB-EC"/>
</dbReference>
<evidence type="ECO:0000256" key="17">
    <source>
        <dbReference type="RuleBase" id="RU000382"/>
    </source>
</evidence>
<dbReference type="InterPro" id="IPR002129">
    <property type="entry name" value="PyrdxlP-dep_de-COase"/>
</dbReference>
<keyword evidence="7 16" id="KW-0663">Pyridoxal phosphate</keyword>
<keyword evidence="19" id="KW-1185">Reference proteome</keyword>
<organism evidence="18 19">
    <name type="scientific">Rhodotorula graminis (strain WP1)</name>
    <dbReference type="NCBI Taxonomy" id="578459"/>
    <lineage>
        <taxon>Eukaryota</taxon>
        <taxon>Fungi</taxon>
        <taxon>Dikarya</taxon>
        <taxon>Basidiomycota</taxon>
        <taxon>Pucciniomycotina</taxon>
        <taxon>Microbotryomycetes</taxon>
        <taxon>Sporidiobolales</taxon>
        <taxon>Sporidiobolaceae</taxon>
        <taxon>Rhodotorula</taxon>
    </lineage>
</organism>
<evidence type="ECO:0000313" key="19">
    <source>
        <dbReference type="Proteomes" id="UP000053890"/>
    </source>
</evidence>
<dbReference type="PANTHER" id="PTHR42735:SF6">
    <property type="entry name" value="SPHINGOSINE-1-PHOSPHATE LYASE 1"/>
    <property type="match status" value="1"/>
</dbReference>
<keyword evidence="8" id="KW-0746">Sphingolipid metabolism</keyword>
<comment type="pathway">
    <text evidence="4">Sphingolipid metabolism.</text>
</comment>
<keyword evidence="10" id="KW-0443">Lipid metabolism</keyword>
<comment type="similarity">
    <text evidence="13">Belongs to the group II decarboxylase family. Sphingosine-1-phosphate lyase subfamily.</text>
</comment>
<dbReference type="InterPro" id="IPR015421">
    <property type="entry name" value="PyrdxlP-dep_Trfase_major"/>
</dbReference>
<comment type="pathway">
    <text evidence="3">Lipid metabolism; sphingolipid metabolism.</text>
</comment>
<dbReference type="PANTHER" id="PTHR42735">
    <property type="match status" value="1"/>
</dbReference>
<evidence type="ECO:0000256" key="13">
    <source>
        <dbReference type="ARBA" id="ARBA00038302"/>
    </source>
</evidence>
<evidence type="ECO:0000256" key="1">
    <source>
        <dbReference type="ARBA" id="ARBA00001933"/>
    </source>
</evidence>
<sequence>MAVDKTTFALARMLSSELVTLQSAKTAVFWYLILRNFVRAVRHLRARGLLTAAREAYLVLVRKGFACMLLLPSVRNKVQGELDQVTLDLASKLAPKFPDAPTYTALPDKGLTAADVSAALAKLSDLPRTEWEGGRVSGAVYHGGKDMGDIWRDAFSRFEVSNPLHADVFPGVRKMDSEVVSMCLSMYRAPLPASVIDDGGAGTTTSGGTESILMACKAYRDRARAEFGITEPEMIVPVSVHAAFGKAAMYFGIKIHHIPVDKKTRQVQIAKVRRAINANTILLVGSAPNFPDGAIDDISALSDLAVKYRLGLHVDCCLGSFLVPFLERAGYPTVPFDFRVPGVTSISCDTHKYGFSPKGSSCIMYRSKSIRKYAYSVTTTWPGGVYATPSMSGSRPGALIAGAWASLVHMGIDGYTQSCREIVGAAKRIADGVRKDFAGDLYVLGDPLVSVVAFGSVTEGQGNGKGCAPIYEVGDRMSKMGWHLNALQDPPALHIACTRLTVPAVDDFLRDLRLAVDEVKALEEPGKGSMVMLYGLGTGSAVGGQLIGEMATRYMDVLYA</sequence>
<dbReference type="FunFam" id="3.40.640.10:FF:000020">
    <property type="entry name" value="sphingosine-1-phosphate lyase 1"/>
    <property type="match status" value="1"/>
</dbReference>
<evidence type="ECO:0000256" key="3">
    <source>
        <dbReference type="ARBA" id="ARBA00004760"/>
    </source>
</evidence>
<dbReference type="GO" id="GO:0030149">
    <property type="term" value="P:sphingolipid catabolic process"/>
    <property type="evidence" value="ECO:0007669"/>
    <property type="project" value="TreeGrafter"/>
</dbReference>
<dbReference type="STRING" id="578459.A0A0P9EEC3"/>
<dbReference type="GeneID" id="28978752"/>
<evidence type="ECO:0000256" key="14">
    <source>
        <dbReference type="ARBA" id="ARBA00038965"/>
    </source>
</evidence>
<evidence type="ECO:0000313" key="18">
    <source>
        <dbReference type="EMBL" id="KPV71727.1"/>
    </source>
</evidence>
<evidence type="ECO:0000256" key="4">
    <source>
        <dbReference type="ARBA" id="ARBA00004991"/>
    </source>
</evidence>
<evidence type="ECO:0000256" key="8">
    <source>
        <dbReference type="ARBA" id="ARBA00022919"/>
    </source>
</evidence>
<dbReference type="GO" id="GO:0030170">
    <property type="term" value="F:pyridoxal phosphate binding"/>
    <property type="evidence" value="ECO:0007669"/>
    <property type="project" value="InterPro"/>
</dbReference>
<protein>
    <recommendedName>
        <fullName evidence="14">sphinganine-1-phosphate aldolase</fullName>
        <ecNumber evidence="14">4.1.2.27</ecNumber>
    </recommendedName>
    <alternativeName>
        <fullName evidence="15">Sphingosine-1-phosphate aldolase</fullName>
    </alternativeName>
</protein>
<name>A0A0P9EEC3_RHOGW</name>
<comment type="subcellular location">
    <subcellularLocation>
        <location evidence="2">Endoplasmic reticulum membrane</location>
        <topology evidence="2">Single-pass membrane protein</topology>
    </subcellularLocation>
</comment>
<evidence type="ECO:0000256" key="2">
    <source>
        <dbReference type="ARBA" id="ARBA00004389"/>
    </source>
</evidence>
<accession>A0A0P9EEC3</accession>
<dbReference type="EC" id="4.1.2.27" evidence="14"/>
<evidence type="ECO:0000256" key="12">
    <source>
        <dbReference type="ARBA" id="ARBA00023239"/>
    </source>
</evidence>
<evidence type="ECO:0000256" key="16">
    <source>
        <dbReference type="PIRSR" id="PIRSR602129-50"/>
    </source>
</evidence>
<keyword evidence="5" id="KW-0812">Transmembrane</keyword>
<feature type="modified residue" description="N6-(pyridoxal phosphate)lysine" evidence="16">
    <location>
        <position position="352"/>
    </location>
</feature>
<proteinExistence type="inferred from homology"/>
<dbReference type="OMA" id="FKDHQFT"/>
<dbReference type="GO" id="GO:0019752">
    <property type="term" value="P:carboxylic acid metabolic process"/>
    <property type="evidence" value="ECO:0007669"/>
    <property type="project" value="InterPro"/>
</dbReference>
<keyword evidence="9" id="KW-1133">Transmembrane helix</keyword>
<dbReference type="InterPro" id="IPR015424">
    <property type="entry name" value="PyrdxlP-dep_Trfase"/>
</dbReference>
<evidence type="ECO:0000256" key="7">
    <source>
        <dbReference type="ARBA" id="ARBA00022898"/>
    </source>
</evidence>
<dbReference type="InterPro" id="IPR015422">
    <property type="entry name" value="PyrdxlP-dep_Trfase_small"/>
</dbReference>
<evidence type="ECO:0000256" key="10">
    <source>
        <dbReference type="ARBA" id="ARBA00023098"/>
    </source>
</evidence>
<evidence type="ECO:0000256" key="15">
    <source>
        <dbReference type="ARBA" id="ARBA00042568"/>
    </source>
</evidence>
<evidence type="ECO:0000256" key="9">
    <source>
        <dbReference type="ARBA" id="ARBA00022989"/>
    </source>
</evidence>
<dbReference type="Gene3D" id="6.10.140.2150">
    <property type="match status" value="1"/>
</dbReference>
<evidence type="ECO:0000256" key="5">
    <source>
        <dbReference type="ARBA" id="ARBA00022692"/>
    </source>
</evidence>
<evidence type="ECO:0000256" key="11">
    <source>
        <dbReference type="ARBA" id="ARBA00023136"/>
    </source>
</evidence>
<dbReference type="Gene3D" id="3.90.1150.10">
    <property type="entry name" value="Aspartate Aminotransferase, domain 1"/>
    <property type="match status" value="1"/>
</dbReference>
<keyword evidence="6" id="KW-0256">Endoplasmic reticulum</keyword>
<keyword evidence="11" id="KW-0472">Membrane</keyword>